<dbReference type="HOGENOM" id="CLU_050049_0_0_12"/>
<evidence type="ECO:0000256" key="1">
    <source>
        <dbReference type="ARBA" id="ARBA00005445"/>
    </source>
</evidence>
<evidence type="ECO:0000256" key="2">
    <source>
        <dbReference type="ARBA" id="ARBA00022729"/>
    </source>
</evidence>
<gene>
    <name evidence="3" type="ordered locus">SpiBuddy_2728</name>
</gene>
<sequence>MKKTKNVRRVLVAMFAIIILAVSFIGCEGGIPSTGIGSTVVDLGSAGDFVILAKSGVSTVPSSVITGDLGLSPTATSYYTGFSETLNGTSATSTQVTGLLYAADMTSPTPSNLTTAVADMETAYTFAAGRTLPDELNLMSGLIGGQNLAPGLYKWTSSVNISGANLTLTGSATDTWILQIDGDLTLASALQVTLAGGALAKNIFWQVAGSVSFGATSHFEGIILGKTNVEVGTGASMNGRLLAQTSIALDQATVTQPAP</sequence>
<dbReference type="STRING" id="158189.SpiBuddy_2728"/>
<dbReference type="AlphaFoldDB" id="F0RRT2"/>
<name>F0RRT2_SPHGB</name>
<dbReference type="EMBL" id="CP002541">
    <property type="protein sequence ID" value="ADY14537.1"/>
    <property type="molecule type" value="Genomic_DNA"/>
</dbReference>
<comment type="similarity">
    <text evidence="1">Belongs to the ice-binding protein family.</text>
</comment>
<evidence type="ECO:0000313" key="4">
    <source>
        <dbReference type="Proteomes" id="UP000008466"/>
    </source>
</evidence>
<evidence type="ECO:0000313" key="3">
    <source>
        <dbReference type="EMBL" id="ADY14537.1"/>
    </source>
</evidence>
<dbReference type="RefSeq" id="WP_013608381.1">
    <property type="nucleotide sequence ID" value="NC_015152.1"/>
</dbReference>
<keyword evidence="2" id="KW-0732">Signal</keyword>
<dbReference type="OrthoDB" id="2082707at2"/>
<organism evidence="3 4">
    <name type="scientific">Sphaerochaeta globosa (strain ATCC BAA-1886 / DSM 22777 / Buddy)</name>
    <name type="common">Spirochaeta sp. (strain Buddy)</name>
    <dbReference type="NCBI Taxonomy" id="158189"/>
    <lineage>
        <taxon>Bacteria</taxon>
        <taxon>Pseudomonadati</taxon>
        <taxon>Spirochaetota</taxon>
        <taxon>Spirochaetia</taxon>
        <taxon>Spirochaetales</taxon>
        <taxon>Sphaerochaetaceae</taxon>
        <taxon>Sphaerochaeta</taxon>
    </lineage>
</organism>
<keyword evidence="4" id="KW-1185">Reference proteome</keyword>
<protein>
    <submittedName>
        <fullName evidence="3">Antifreeze-related protein</fullName>
    </submittedName>
</protein>
<dbReference type="Proteomes" id="UP000008466">
    <property type="component" value="Chromosome"/>
</dbReference>
<dbReference type="KEGG" id="sbu:SpiBuddy_2728"/>
<accession>F0RRT2</accession>
<reference evidence="4" key="1">
    <citation type="submission" date="2011-02" db="EMBL/GenBank/DDBJ databases">
        <title>Complete sequence of Spirochaeta sp. Buddy.</title>
        <authorList>
            <person name="Lucas S."/>
            <person name="Copeland A."/>
            <person name="Lapidus A."/>
            <person name="Cheng J.-F."/>
            <person name="Goodwin L."/>
            <person name="Pitluck S."/>
            <person name="Zeytun A."/>
            <person name="Detter J.C."/>
            <person name="Han C."/>
            <person name="Tapia R."/>
            <person name="Land M."/>
            <person name="Hauser L."/>
            <person name="Kyrpides N."/>
            <person name="Ivanova N."/>
            <person name="Mikhailova N."/>
            <person name="Pagani I."/>
            <person name="Ritalahti K.M."/>
            <person name="Loeffler F.E."/>
            <person name="Woyke T."/>
        </authorList>
    </citation>
    <scope>NUCLEOTIDE SEQUENCE [LARGE SCALE GENOMIC DNA]</scope>
    <source>
        <strain evidence="4">ATCC BAA-1886 / DSM 22777 / Buddy</strain>
    </source>
</reference>
<dbReference type="PROSITE" id="PS51257">
    <property type="entry name" value="PROKAR_LIPOPROTEIN"/>
    <property type="match status" value="1"/>
</dbReference>
<dbReference type="eggNOG" id="COG3420">
    <property type="taxonomic scope" value="Bacteria"/>
</dbReference>
<dbReference type="Pfam" id="PF11999">
    <property type="entry name" value="Ice_binding"/>
    <property type="match status" value="1"/>
</dbReference>
<dbReference type="InterPro" id="IPR021884">
    <property type="entry name" value="Ice-bd_prot"/>
</dbReference>
<proteinExistence type="inferred from homology"/>